<comment type="caution">
    <text evidence="1">The sequence shown here is derived from an EMBL/GenBank/DDBJ whole genome shotgun (WGS) entry which is preliminary data.</text>
</comment>
<gene>
    <name evidence="1" type="ORF">PsorP6_015630</name>
</gene>
<keyword evidence="2" id="KW-1185">Reference proteome</keyword>
<protein>
    <submittedName>
        <fullName evidence="1">Uncharacterized protein</fullName>
    </submittedName>
</protein>
<evidence type="ECO:0000313" key="2">
    <source>
        <dbReference type="Proteomes" id="UP001163321"/>
    </source>
</evidence>
<accession>A0ACC0WMT2</accession>
<proteinExistence type="predicted"/>
<name>A0ACC0WMT2_9STRA</name>
<dbReference type="EMBL" id="CM047589">
    <property type="protein sequence ID" value="KAI9919892.1"/>
    <property type="molecule type" value="Genomic_DNA"/>
</dbReference>
<sequence>MSSASRVPLLVKGKHRKPSRVSIVPRAKPPSSGPRTKEQVERSALKTTLPDHAEKTNRAVMMHSKEIETCGPGTTTSTSLISNLTNTAFARPGVTSDDTRSNPLLPSSSHVSPADDKAAPSSPLAVEPGQAGGNAPIRSIPATASTGHASPRVLPVVVPPHPDRLVKITSTGPLYRPSPVLRPGARGGARLVTTRSATLLPDRRPRTLDIKPHQSPRRSVVPHDMAKGHGTPASPLLLGGTPDDDDKPPEPSLGTTSTRARAPKRPHVRENTQEPPRRRSRRRRAERPSLCDTASRGREREEECGRRGVMPNVYVPARERATLWAKALLHKRRDEDVVDRDDRRASETTQAPKRSRRKHPRPAASGSSACTAVGSRLLSRPKMDALMQKAPSEMTMGELALTVPRGHARGKRHEREETASETLEAGARVVDGPTSTLLNGHALQQVQGLGLSSACSGSVVTPQVQLIDGAMVVVENTIKVGDEWTPVDACPPERRTMADDARRTAGPRPHAFGRYKSLHAVDPAKRWGRDETKHFYYCLTQVGPNFSLMATLFPTRSRRELKSKFKYEEKSHARLVEIALRAATAPLDAEMLDVLSQMLDRRDAQRKDTTQRGHEDDDRTSVTRAMALSPLSTPLVCPEPFKVTLTDDELFSSRRHASFDFSG</sequence>
<reference evidence="1 2" key="1">
    <citation type="journal article" date="2022" name="bioRxiv">
        <title>The genome of the oomycete Peronosclerospora sorghi, a cosmopolitan pathogen of maize and sorghum, is inflated with dispersed pseudogenes.</title>
        <authorList>
            <person name="Fletcher K."/>
            <person name="Martin F."/>
            <person name="Isakeit T."/>
            <person name="Cavanaugh K."/>
            <person name="Magill C."/>
            <person name="Michelmore R."/>
        </authorList>
    </citation>
    <scope>NUCLEOTIDE SEQUENCE [LARGE SCALE GENOMIC DNA]</scope>
    <source>
        <strain evidence="1">P6</strain>
    </source>
</reference>
<organism evidence="1 2">
    <name type="scientific">Peronosclerospora sorghi</name>
    <dbReference type="NCBI Taxonomy" id="230839"/>
    <lineage>
        <taxon>Eukaryota</taxon>
        <taxon>Sar</taxon>
        <taxon>Stramenopiles</taxon>
        <taxon>Oomycota</taxon>
        <taxon>Peronosporomycetes</taxon>
        <taxon>Peronosporales</taxon>
        <taxon>Peronosporaceae</taxon>
        <taxon>Peronosclerospora</taxon>
    </lineage>
</organism>
<dbReference type="Proteomes" id="UP001163321">
    <property type="component" value="Chromosome 10"/>
</dbReference>
<evidence type="ECO:0000313" key="1">
    <source>
        <dbReference type="EMBL" id="KAI9919892.1"/>
    </source>
</evidence>